<evidence type="ECO:0000256" key="1">
    <source>
        <dbReference type="SAM" id="SignalP"/>
    </source>
</evidence>
<proteinExistence type="predicted"/>
<dbReference type="EMBL" id="JARAWP010000050">
    <property type="protein sequence ID" value="MDX3025594.1"/>
    <property type="molecule type" value="Genomic_DNA"/>
</dbReference>
<evidence type="ECO:0000313" key="4">
    <source>
        <dbReference type="EMBL" id="MDX3025594.1"/>
    </source>
</evidence>
<keyword evidence="5" id="KW-1185">Reference proteome</keyword>
<reference evidence="3 5" key="1">
    <citation type="journal article" date="2023" name="Microb. Genom.">
        <title>Mesoterricola silvestris gen. nov., sp. nov., Mesoterricola sediminis sp. nov., Geothrix oryzae sp. nov., Geothrix edaphica sp. nov., Geothrix rubra sp. nov., and Geothrix limicola sp. nov., six novel members of Acidobacteriota isolated from soils.</title>
        <authorList>
            <person name="Weisberg A.J."/>
            <person name="Pearce E."/>
            <person name="Kramer C.G."/>
            <person name="Chang J.H."/>
            <person name="Clarke C.R."/>
        </authorList>
    </citation>
    <scope>NUCLEOTIDE SEQUENCE</scope>
    <source>
        <strain evidence="4 5">NB05-1H</strain>
        <strain evidence="3">NRRL_B-16521</strain>
    </source>
</reference>
<evidence type="ECO:0000259" key="2">
    <source>
        <dbReference type="Pfam" id="PF08239"/>
    </source>
</evidence>
<sequence length="113" mass="11594">MRKKLAALLGTAVLAGAVTVVGLPASASAATMPSACPKELILPVPVTEKATTNVNLRSGPKSGATSKGLLTKGTKFDLYCSSGGSQSWGYGKVLAGANKGKWGWVAERYLKQV</sequence>
<dbReference type="Proteomes" id="UP001282288">
    <property type="component" value="Unassembled WGS sequence"/>
</dbReference>
<accession>A0AAP6EKM7</accession>
<comment type="caution">
    <text evidence="3">The sequence shown here is derived from an EMBL/GenBank/DDBJ whole genome shotgun (WGS) entry which is preliminary data.</text>
</comment>
<evidence type="ECO:0000313" key="5">
    <source>
        <dbReference type="Proteomes" id="UP001272987"/>
    </source>
</evidence>
<dbReference type="InterPro" id="IPR003646">
    <property type="entry name" value="SH3-like_bac-type"/>
</dbReference>
<feature type="domain" description="SH3b" evidence="2">
    <location>
        <begin position="53"/>
        <end position="111"/>
    </location>
</feature>
<dbReference type="RefSeq" id="WP_010351078.1">
    <property type="nucleotide sequence ID" value="NZ_BCMK01000144.1"/>
</dbReference>
<gene>
    <name evidence="3" type="ORF">PV399_41955</name>
    <name evidence="4" type="ORF">PV666_48200</name>
</gene>
<feature type="signal peptide" evidence="1">
    <location>
        <begin position="1"/>
        <end position="29"/>
    </location>
</feature>
<feature type="chain" id="PRO_5042979084" evidence="1">
    <location>
        <begin position="30"/>
        <end position="113"/>
    </location>
</feature>
<evidence type="ECO:0000313" key="6">
    <source>
        <dbReference type="Proteomes" id="UP001282288"/>
    </source>
</evidence>
<dbReference type="Gene3D" id="2.30.30.40">
    <property type="entry name" value="SH3 Domains"/>
    <property type="match status" value="1"/>
</dbReference>
<dbReference type="Proteomes" id="UP001272987">
    <property type="component" value="Unassembled WGS sequence"/>
</dbReference>
<keyword evidence="1" id="KW-0732">Signal</keyword>
<dbReference type="Pfam" id="PF08239">
    <property type="entry name" value="SH3_3"/>
    <property type="match status" value="1"/>
</dbReference>
<organism evidence="3 6">
    <name type="scientific">Streptomyces acidiscabies</name>
    <dbReference type="NCBI Taxonomy" id="42234"/>
    <lineage>
        <taxon>Bacteria</taxon>
        <taxon>Bacillati</taxon>
        <taxon>Actinomycetota</taxon>
        <taxon>Actinomycetes</taxon>
        <taxon>Kitasatosporales</taxon>
        <taxon>Streptomycetaceae</taxon>
        <taxon>Streptomyces</taxon>
    </lineage>
</organism>
<evidence type="ECO:0000313" key="3">
    <source>
        <dbReference type="EMBL" id="MDX2966229.1"/>
    </source>
</evidence>
<dbReference type="GeneID" id="69809737"/>
<protein>
    <submittedName>
        <fullName evidence="3">SH3 domain-containing protein</fullName>
    </submittedName>
</protein>
<dbReference type="EMBL" id="JARAWC010000054">
    <property type="protein sequence ID" value="MDX2966229.1"/>
    <property type="molecule type" value="Genomic_DNA"/>
</dbReference>
<dbReference type="AlphaFoldDB" id="A0AAP6EKM7"/>
<name>A0AAP6EKM7_9ACTN</name>